<feature type="active site" description="Proton acceptor; for 3-dehydroquinate synthase activity" evidence="27">
    <location>
        <position position="921"/>
    </location>
</feature>
<dbReference type="Pfam" id="PF01202">
    <property type="entry name" value="SKI"/>
    <property type="match status" value="1"/>
</dbReference>
<evidence type="ECO:0000256" key="13">
    <source>
        <dbReference type="ARBA" id="ARBA00022741"/>
    </source>
</evidence>
<evidence type="ECO:0000256" key="17">
    <source>
        <dbReference type="ARBA" id="ARBA00022840"/>
    </source>
</evidence>
<dbReference type="FunFam" id="3.40.50.10860:FF:000015">
    <property type="entry name" value="Pentafunctional AROM polypeptide"/>
    <property type="match status" value="1"/>
</dbReference>
<evidence type="ECO:0000313" key="29">
    <source>
        <dbReference type="EMBL" id="KKP03427.1"/>
    </source>
</evidence>
<evidence type="ECO:0000256" key="2">
    <source>
        <dbReference type="ARBA" id="ARBA00004496"/>
    </source>
</evidence>
<dbReference type="HAMAP" id="MF_00109">
    <property type="entry name" value="Shikimate_kinase"/>
    <property type="match status" value="1"/>
</dbReference>
<dbReference type="FunFam" id="3.40.50.1970:FF:000007">
    <property type="entry name" value="Pentafunctional AROM polypeptide"/>
    <property type="match status" value="1"/>
</dbReference>
<dbReference type="GO" id="GO:0008652">
    <property type="term" value="P:amino acid biosynthetic process"/>
    <property type="evidence" value="ECO:0007669"/>
    <property type="project" value="UniProtKB-KW"/>
</dbReference>
<feature type="region of interest" description="3-dehydroquinate synthase" evidence="27">
    <location>
        <begin position="1"/>
        <end position="1045"/>
    </location>
</feature>
<dbReference type="Gene3D" id="1.20.1090.10">
    <property type="entry name" value="Dehydroquinate synthase-like - alpha domain"/>
    <property type="match status" value="1"/>
</dbReference>
<dbReference type="InterPro" id="IPR004416">
    <property type="entry name" value="MnmG"/>
</dbReference>
<dbReference type="GO" id="GO:0003855">
    <property type="term" value="F:3-dehydroquinate dehydratase activity"/>
    <property type="evidence" value="ECO:0007669"/>
    <property type="project" value="UniProtKB-UniRule"/>
</dbReference>
<dbReference type="NCBIfam" id="TIGR00136">
    <property type="entry name" value="mnmG_gidA"/>
    <property type="match status" value="1"/>
</dbReference>
<dbReference type="EMBL" id="JOKZ01000110">
    <property type="protein sequence ID" value="KKP03427.1"/>
    <property type="molecule type" value="Genomic_DNA"/>
</dbReference>
<dbReference type="Gene3D" id="3.50.50.60">
    <property type="entry name" value="FAD/NAD(P)-binding domain"/>
    <property type="match status" value="2"/>
</dbReference>
<dbReference type="EC" id="4.2.3.4" evidence="27"/>
<dbReference type="NCBIfam" id="TIGR01356">
    <property type="entry name" value="aroA"/>
    <property type="match status" value="1"/>
</dbReference>
<keyword evidence="10 27" id="KW-0808">Transferase</keyword>
<dbReference type="PROSITE" id="PS00104">
    <property type="entry name" value="EPSP_SYNTHASE_1"/>
    <property type="match status" value="1"/>
</dbReference>
<dbReference type="InterPro" id="IPR040131">
    <property type="entry name" value="MnmG_N"/>
</dbReference>
<dbReference type="InterPro" id="IPR056179">
    <property type="entry name" value="DHQS_C"/>
</dbReference>
<comment type="similarity">
    <text evidence="27">In the N-terminal section; belongs to the sugar phosphate cyclases superfamily. Dehydroquinate synthase family.</text>
</comment>
<dbReference type="Proteomes" id="UP000034112">
    <property type="component" value="Unassembled WGS sequence"/>
</dbReference>
<dbReference type="InterPro" id="IPR013792">
    <property type="entry name" value="RNA3'P_cycl/enolpyr_Trfase_a/b"/>
</dbReference>
<evidence type="ECO:0000256" key="5">
    <source>
        <dbReference type="ARBA" id="ARBA00007653"/>
    </source>
</evidence>
<dbReference type="InterPro" id="IPR008289">
    <property type="entry name" value="Pentafunct_AroM"/>
</dbReference>
<dbReference type="InterPro" id="IPR030960">
    <property type="entry name" value="DHQS/DOIS_N"/>
</dbReference>
<feature type="binding site" evidence="27">
    <location>
        <position position="948"/>
    </location>
    <ligand>
        <name>7-phospho-2-dehydro-3-deoxy-D-arabino-heptonate</name>
        <dbReference type="ChEBI" id="CHEBI:58394"/>
    </ligand>
</feature>
<dbReference type="SUPFAM" id="SSF51569">
    <property type="entry name" value="Aldolase"/>
    <property type="match status" value="1"/>
</dbReference>
<dbReference type="CDD" id="cd01065">
    <property type="entry name" value="NAD_bind_Shikimate_DH"/>
    <property type="match status" value="1"/>
</dbReference>
<dbReference type="InterPro" id="IPR047001">
    <property type="entry name" value="MnmG_C_subdom"/>
</dbReference>
<feature type="domain" description="tRNA uridine 5-carboxymethylaminomethyl modification enzyme C-terminal subdomain" evidence="28">
    <location>
        <begin position="577"/>
        <end position="648"/>
    </location>
</feature>
<evidence type="ECO:0000256" key="26">
    <source>
        <dbReference type="ARBA" id="ARBA00054993"/>
    </source>
</evidence>
<dbReference type="OrthoDB" id="197068at2759"/>
<dbReference type="PROSITE" id="PS00885">
    <property type="entry name" value="EPSP_SYNTHASE_2"/>
    <property type="match status" value="1"/>
</dbReference>
<dbReference type="SUPFAM" id="SSF51905">
    <property type="entry name" value="FAD/NAD(P)-binding domain"/>
    <property type="match status" value="1"/>
</dbReference>
<comment type="similarity">
    <text evidence="27">In the 2nd section; belongs to the EPSP synthase family.</text>
</comment>
<evidence type="ECO:0000313" key="30">
    <source>
        <dbReference type="Proteomes" id="UP000034112"/>
    </source>
</evidence>
<dbReference type="FunFam" id="3.50.50.60:FF:000002">
    <property type="entry name" value="tRNA uridine 5-carboxymethylaminomethyl modification enzyme MnmG"/>
    <property type="match status" value="1"/>
</dbReference>
<feature type="binding site" evidence="27">
    <location>
        <begin position="843"/>
        <end position="846"/>
    </location>
    <ligand>
        <name>NAD(+)</name>
        <dbReference type="ChEBI" id="CHEBI:57540"/>
    </ligand>
</feature>
<dbReference type="InterPro" id="IPR020595">
    <property type="entry name" value="MnmG-rel_CS"/>
</dbReference>
<keyword evidence="17 27" id="KW-0067">ATP-binding</keyword>
<evidence type="ECO:0000256" key="3">
    <source>
        <dbReference type="ARBA" id="ARBA00004811"/>
    </source>
</evidence>
<dbReference type="GO" id="GO:0004765">
    <property type="term" value="F:shikimate kinase activity"/>
    <property type="evidence" value="ECO:0007669"/>
    <property type="project" value="UniProtKB-UniRule"/>
</dbReference>
<evidence type="ECO:0000256" key="15">
    <source>
        <dbReference type="ARBA" id="ARBA00022827"/>
    </source>
</evidence>
<feature type="binding site" evidence="27">
    <location>
        <position position="948"/>
    </location>
    <ligand>
        <name>Zn(2+)</name>
        <dbReference type="ChEBI" id="CHEBI:29105"/>
        <note>catalytic</note>
    </ligand>
</feature>
<dbReference type="PRINTS" id="PR01100">
    <property type="entry name" value="SHIKIMTKNASE"/>
</dbReference>
<feature type="binding site" evidence="27">
    <location>
        <begin position="803"/>
        <end position="804"/>
    </location>
    <ligand>
        <name>NAD(+)</name>
        <dbReference type="ChEBI" id="CHEBI:57540"/>
    </ligand>
</feature>
<dbReference type="InterPro" id="IPR031322">
    <property type="entry name" value="Shikimate/glucono_kinase"/>
</dbReference>
<dbReference type="GO" id="GO:0003856">
    <property type="term" value="F:3-dehydroquinate synthase activity"/>
    <property type="evidence" value="ECO:0007669"/>
    <property type="project" value="UniProtKB-UniRule"/>
</dbReference>
<dbReference type="EC" id="2.5.1.19" evidence="27"/>
<evidence type="ECO:0000256" key="27">
    <source>
        <dbReference type="HAMAP-Rule" id="MF_03143"/>
    </source>
</evidence>
<comment type="similarity">
    <text evidence="27">In the 3rd section; belongs to the shikimate kinase family.</text>
</comment>
<dbReference type="GO" id="GO:0002098">
    <property type="term" value="P:tRNA wobble uridine modification"/>
    <property type="evidence" value="ECO:0007669"/>
    <property type="project" value="InterPro"/>
</dbReference>
<comment type="caution">
    <text evidence="27">Lacks conserved residue(s) required for the propagation of feature annotation.</text>
</comment>
<dbReference type="InterPro" id="IPR013708">
    <property type="entry name" value="Shikimate_DH-bd_N"/>
</dbReference>
<dbReference type="Gene3D" id="3.40.50.720">
    <property type="entry name" value="NAD(P)-binding Rossmann-like Domain"/>
    <property type="match status" value="1"/>
</dbReference>
<comment type="catalytic activity">
    <reaction evidence="24 27">
        <text>shikimate + ATP = 3-phosphoshikimate + ADP + H(+)</text>
        <dbReference type="Rhea" id="RHEA:13121"/>
        <dbReference type="ChEBI" id="CHEBI:15378"/>
        <dbReference type="ChEBI" id="CHEBI:30616"/>
        <dbReference type="ChEBI" id="CHEBI:36208"/>
        <dbReference type="ChEBI" id="CHEBI:145989"/>
        <dbReference type="ChEBI" id="CHEBI:456216"/>
        <dbReference type="EC" id="2.7.1.71"/>
    </reaction>
</comment>
<keyword evidence="16 27" id="KW-0862">Zinc</keyword>
<dbReference type="HAMAP" id="MF_03143">
    <property type="entry name" value="Pentafunct_AroM"/>
    <property type="match status" value="1"/>
</dbReference>
<dbReference type="InterPro" id="IPR027417">
    <property type="entry name" value="P-loop_NTPase"/>
</dbReference>
<feature type="active site" description="Schiff-base intermediate with substrate; for 3-dehydroquinate dehydratase activity" evidence="27">
    <location>
        <position position="1862"/>
    </location>
</feature>
<dbReference type="Gene3D" id="3.20.20.70">
    <property type="entry name" value="Aldolase class I"/>
    <property type="match status" value="1"/>
</dbReference>
<dbReference type="Gene3D" id="3.40.50.300">
    <property type="entry name" value="P-loop containing nucleotide triphosphate hydrolases"/>
    <property type="match status" value="1"/>
</dbReference>
<evidence type="ECO:0000256" key="7">
    <source>
        <dbReference type="ARBA" id="ARBA00022490"/>
    </source>
</evidence>
<dbReference type="CDD" id="cd08195">
    <property type="entry name" value="DHQS"/>
    <property type="match status" value="1"/>
</dbReference>
<dbReference type="Pfam" id="PF13932">
    <property type="entry name" value="SAM_GIDA_C"/>
    <property type="match status" value="1"/>
</dbReference>
<keyword evidence="18 27" id="KW-0521">NADP</keyword>
<dbReference type="EC" id="2.7.1.71" evidence="27"/>
<dbReference type="CDD" id="cd00502">
    <property type="entry name" value="DHQase_I"/>
    <property type="match status" value="1"/>
</dbReference>
<keyword evidence="7 27" id="KW-0963">Cytoplasm</keyword>
<reference evidence="30" key="1">
    <citation type="journal article" date="2015" name="Genome Announc.">
        <title>Draft whole-genome sequence of the biocontrol agent Trichoderma harzianum T6776.</title>
        <authorList>
            <person name="Baroncelli R."/>
            <person name="Piaggeschi G."/>
            <person name="Fiorini L."/>
            <person name="Bertolini E."/>
            <person name="Zapparata A."/>
            <person name="Pe M.E."/>
            <person name="Sarrocco S."/>
            <person name="Vannacci G."/>
        </authorList>
    </citation>
    <scope>NUCLEOTIDE SEQUENCE [LARGE SCALE GENOMIC DNA]</scope>
    <source>
        <strain evidence="30">T6776</strain>
    </source>
</reference>
<dbReference type="InterPro" id="IPR036968">
    <property type="entry name" value="Enolpyruvate_Tfrase_sf"/>
</dbReference>
<dbReference type="PANTHER" id="PTHR21090">
    <property type="entry name" value="AROM/DEHYDROQUINATE SYNTHASE"/>
    <property type="match status" value="1"/>
</dbReference>
<dbReference type="PROSITE" id="PS01028">
    <property type="entry name" value="DEHYDROQUINASE_I"/>
    <property type="match status" value="1"/>
</dbReference>
<dbReference type="SUPFAM" id="SSF56796">
    <property type="entry name" value="Dehydroquinate synthase-like"/>
    <property type="match status" value="1"/>
</dbReference>
<dbReference type="CDD" id="cd00464">
    <property type="entry name" value="SK"/>
    <property type="match status" value="1"/>
</dbReference>
<dbReference type="Pfam" id="PF24621">
    <property type="entry name" value="DHQS_C"/>
    <property type="match status" value="1"/>
</dbReference>
<dbReference type="SMART" id="SM01228">
    <property type="entry name" value="GIDA_assoc_3"/>
    <property type="match status" value="1"/>
</dbReference>
<dbReference type="SUPFAM" id="SSF55205">
    <property type="entry name" value="EPT/RTPC-like"/>
    <property type="match status" value="1"/>
</dbReference>
<evidence type="ECO:0000256" key="4">
    <source>
        <dbReference type="ARBA" id="ARBA00004842"/>
    </source>
</evidence>
<evidence type="ECO:0000256" key="18">
    <source>
        <dbReference type="ARBA" id="ARBA00022857"/>
    </source>
</evidence>
<dbReference type="GO" id="GO:0009073">
    <property type="term" value="P:aromatic amino acid family biosynthetic process"/>
    <property type="evidence" value="ECO:0007669"/>
    <property type="project" value="UniProtKB-UniRule"/>
</dbReference>
<comment type="catalytic activity">
    <reaction evidence="27">
        <text>shikimate + NADP(+) = 3-dehydroshikimate + NADPH + H(+)</text>
        <dbReference type="Rhea" id="RHEA:17737"/>
        <dbReference type="ChEBI" id="CHEBI:15378"/>
        <dbReference type="ChEBI" id="CHEBI:16630"/>
        <dbReference type="ChEBI" id="CHEBI:36208"/>
        <dbReference type="ChEBI" id="CHEBI:57783"/>
        <dbReference type="ChEBI" id="CHEBI:58349"/>
        <dbReference type="EC" id="1.1.1.25"/>
    </reaction>
</comment>
<dbReference type="Pfam" id="PF08501">
    <property type="entry name" value="Shikimate_dh_N"/>
    <property type="match status" value="1"/>
</dbReference>
<dbReference type="Pfam" id="PF01134">
    <property type="entry name" value="GIDA"/>
    <property type="match status" value="1"/>
</dbReference>
<comment type="cofactor">
    <cofactor evidence="1">
        <name>FAD</name>
        <dbReference type="ChEBI" id="CHEBI:57692"/>
    </cofactor>
</comment>
<keyword evidence="22 27" id="KW-0511">Multifunctional enzyme</keyword>
<evidence type="ECO:0000256" key="14">
    <source>
        <dbReference type="ARBA" id="ARBA00022777"/>
    </source>
</evidence>
<dbReference type="InterPro" id="IPR006264">
    <property type="entry name" value="EPSP_synthase"/>
</dbReference>
<dbReference type="SUPFAM" id="SSF53223">
    <property type="entry name" value="Aminoacid dehydrogenase-like, N-terminal domain"/>
    <property type="match status" value="1"/>
</dbReference>
<feature type="binding site" evidence="27">
    <location>
        <position position="816"/>
    </location>
    <ligand>
        <name>7-phospho-2-dehydro-3-deoxy-D-arabino-heptonate</name>
        <dbReference type="ChEBI" id="CHEBI:58394"/>
    </ligand>
</feature>
<dbReference type="GO" id="GO:0046872">
    <property type="term" value="F:metal ion binding"/>
    <property type="evidence" value="ECO:0007669"/>
    <property type="project" value="UniProtKB-UniRule"/>
</dbReference>
<comment type="similarity">
    <text evidence="27">In the 4th section; belongs to the type-I 3-dehydroquinase family.</text>
</comment>
<dbReference type="PANTHER" id="PTHR21090:SF5">
    <property type="entry name" value="PENTAFUNCTIONAL AROM POLYPEPTIDE"/>
    <property type="match status" value="1"/>
</dbReference>
<dbReference type="InterPro" id="IPR041121">
    <property type="entry name" value="SDH_C"/>
</dbReference>
<dbReference type="InterPro" id="IPR036188">
    <property type="entry name" value="FAD/NAD-bd_sf"/>
</dbReference>
<feature type="binding site" evidence="27">
    <location>
        <position position="810"/>
    </location>
    <ligand>
        <name>7-phospho-2-dehydro-3-deoxy-D-arabino-heptonate</name>
        <dbReference type="ChEBI" id="CHEBI:58394"/>
    </ligand>
</feature>
<accession>A0A0F9ZT58</accession>
<comment type="pathway">
    <text evidence="27">Metabolic intermediate biosynthesis; chorismate biosynthesis; chorismate from D-erythrose 4-phosphate and phosphoenolpyruvate: step 3/7.</text>
</comment>
<evidence type="ECO:0000256" key="1">
    <source>
        <dbReference type="ARBA" id="ARBA00001974"/>
    </source>
</evidence>
<gene>
    <name evidence="29" type="ORF">THAR02_04456</name>
</gene>
<feature type="region of interest" description="Shikimate dehydrogenase" evidence="27">
    <location>
        <begin position="1944"/>
        <end position="2232"/>
    </location>
</feature>
<dbReference type="InterPro" id="IPR026904">
    <property type="entry name" value="MnmG_C"/>
</dbReference>
<comment type="caution">
    <text evidence="29">The sequence shown here is derived from an EMBL/GenBank/DDBJ whole genome shotgun (WGS) entry which is preliminary data.</text>
</comment>
<dbReference type="InterPro" id="IPR018508">
    <property type="entry name" value="3-dehydroquinate_DH_AS"/>
</dbReference>
<proteinExistence type="inferred from homology"/>
<keyword evidence="20 27" id="KW-0057">Aromatic amino acid biosynthesis</keyword>
<comment type="similarity">
    <text evidence="6">Belongs to the EPSP synthase family.</text>
</comment>
<dbReference type="GO" id="GO:0005737">
    <property type="term" value="C:cytoplasm"/>
    <property type="evidence" value="ECO:0007669"/>
    <property type="project" value="UniProtKB-SubCell"/>
</dbReference>
<comment type="pathway">
    <text evidence="27">Metabolic intermediate biosynthesis; chorismate biosynthesis; chorismate from D-erythrose 4-phosphate and phosphoenolpyruvate: step 4/7.</text>
</comment>
<feature type="active site" description="Proton acceptor; for 3-dehydroquinate synthase activity" evidence="27">
    <location>
        <position position="936"/>
    </location>
</feature>
<evidence type="ECO:0000256" key="6">
    <source>
        <dbReference type="ARBA" id="ARBA00009948"/>
    </source>
</evidence>
<dbReference type="OMA" id="SWANMSW"/>
<evidence type="ECO:0000256" key="9">
    <source>
        <dbReference type="ARBA" id="ARBA00022630"/>
    </source>
</evidence>
<dbReference type="Pfam" id="PF21680">
    <property type="entry name" value="GIDA_C_1st"/>
    <property type="match status" value="1"/>
</dbReference>
<comment type="catalytic activity">
    <reaction evidence="27">
        <text>3-dehydroquinate = 3-dehydroshikimate + H2O</text>
        <dbReference type="Rhea" id="RHEA:21096"/>
        <dbReference type="ChEBI" id="CHEBI:15377"/>
        <dbReference type="ChEBI" id="CHEBI:16630"/>
        <dbReference type="ChEBI" id="CHEBI:32364"/>
        <dbReference type="EC" id="4.2.1.10"/>
    </reaction>
</comment>
<keyword evidence="8 27" id="KW-0028">Amino-acid biosynthesis</keyword>
<dbReference type="InterPro" id="IPR016037">
    <property type="entry name" value="DHQ_synth_AroB"/>
</dbReference>
<dbReference type="NCBIfam" id="TIGR01809">
    <property type="entry name" value="Shik-DH-AROM"/>
    <property type="match status" value="1"/>
</dbReference>
<evidence type="ECO:0000256" key="22">
    <source>
        <dbReference type="ARBA" id="ARBA00023268"/>
    </source>
</evidence>
<dbReference type="FunFam" id="3.50.50.60:FF:000145">
    <property type="entry name" value="tRNA uridine 5-carboxymethylaminomethyl modification enzyme"/>
    <property type="match status" value="1"/>
</dbReference>
<dbReference type="SUPFAM" id="SSF51735">
    <property type="entry name" value="NAD(P)-binding Rossmann-fold domains"/>
    <property type="match status" value="1"/>
</dbReference>
<feature type="binding site" evidence="27">
    <location>
        <position position="932"/>
    </location>
    <ligand>
        <name>7-phospho-2-dehydro-3-deoxy-D-arabino-heptonate</name>
        <dbReference type="ChEBI" id="CHEBI:58394"/>
    </ligand>
</feature>
<evidence type="ECO:0000256" key="16">
    <source>
        <dbReference type="ARBA" id="ARBA00022833"/>
    </source>
</evidence>
<dbReference type="GO" id="GO:0003866">
    <property type="term" value="F:3-phosphoshikimate 1-carboxyvinyltransferase activity"/>
    <property type="evidence" value="ECO:0007669"/>
    <property type="project" value="UniProtKB-UniRule"/>
</dbReference>
<feature type="binding site" evidence="27">
    <location>
        <begin position="925"/>
        <end position="929"/>
    </location>
    <ligand>
        <name>7-phospho-2-dehydro-3-deoxy-D-arabino-heptonate</name>
        <dbReference type="ChEBI" id="CHEBI:58394"/>
    </ligand>
</feature>
<dbReference type="HAMAP" id="MF_00210">
    <property type="entry name" value="EPSP_synth"/>
    <property type="match status" value="1"/>
</dbReference>
<comment type="catalytic activity">
    <reaction evidence="23">
        <text>3-phosphoshikimate + phosphoenolpyruvate = 5-O-(1-carboxyvinyl)-3-phosphoshikimate + phosphate</text>
        <dbReference type="Rhea" id="RHEA:21256"/>
        <dbReference type="ChEBI" id="CHEBI:43474"/>
        <dbReference type="ChEBI" id="CHEBI:57701"/>
        <dbReference type="ChEBI" id="CHEBI:58702"/>
        <dbReference type="ChEBI" id="CHEBI:145989"/>
        <dbReference type="EC" id="2.5.1.19"/>
    </reaction>
    <physiologicalReaction direction="left-to-right" evidence="23">
        <dbReference type="Rhea" id="RHEA:21257"/>
    </physiologicalReaction>
</comment>
<feature type="binding site" evidence="27">
    <location>
        <position position="858"/>
    </location>
    <ligand>
        <name>Zn(2+)</name>
        <dbReference type="ChEBI" id="CHEBI:29105"/>
        <note>catalytic</note>
    </ligand>
</feature>
<dbReference type="InterPro" id="IPR036291">
    <property type="entry name" value="NAD(P)-bd_dom_sf"/>
</dbReference>
<dbReference type="PROSITE" id="PS01128">
    <property type="entry name" value="SHIKIMATE_KINASE"/>
    <property type="match status" value="1"/>
</dbReference>
<comment type="pathway">
    <text evidence="4 27">Metabolic intermediate biosynthesis; chorismate biosynthesis; chorismate from D-erythrose 4-phosphate and phosphoenolpyruvate: step 5/7.</text>
</comment>
<evidence type="ECO:0000256" key="12">
    <source>
        <dbReference type="ARBA" id="ARBA00022723"/>
    </source>
</evidence>
<dbReference type="SUPFAM" id="SSF52540">
    <property type="entry name" value="P-loop containing nucleoside triphosphate hydrolases"/>
    <property type="match status" value="1"/>
</dbReference>
<keyword evidence="19 27" id="KW-0560">Oxidoreductase</keyword>
<evidence type="ECO:0000256" key="8">
    <source>
        <dbReference type="ARBA" id="ARBA00022605"/>
    </source>
</evidence>
<comment type="similarity">
    <text evidence="5">Belongs to the MnmG family.</text>
</comment>
<dbReference type="PROSITE" id="PS01281">
    <property type="entry name" value="GIDA_2"/>
    <property type="match status" value="1"/>
</dbReference>
<comment type="subunit">
    <text evidence="27">Homodimer.</text>
</comment>
<dbReference type="EC" id="1.1.1.25" evidence="27"/>
<dbReference type="InterPro" id="IPR046346">
    <property type="entry name" value="Aminoacid_DH-like_N_sf"/>
</dbReference>
<evidence type="ECO:0000256" key="24">
    <source>
        <dbReference type="ARBA" id="ARBA00048567"/>
    </source>
</evidence>
<dbReference type="InterPro" id="IPR023193">
    <property type="entry name" value="EPSP_synthase_CS"/>
</dbReference>
<dbReference type="HAMAP" id="MF_00129">
    <property type="entry name" value="MnmG_GidA"/>
    <property type="match status" value="1"/>
</dbReference>
<feature type="binding site" evidence="27">
    <location>
        <position position="825"/>
    </location>
    <ligand>
        <name>NAD(+)</name>
        <dbReference type="ChEBI" id="CHEBI:57540"/>
    </ligand>
</feature>
<dbReference type="FunFam" id="1.20.1090.10:FF:000007">
    <property type="entry name" value="Pentafunctional AROM polypeptide"/>
    <property type="match status" value="1"/>
</dbReference>
<keyword evidence="9" id="KW-0285">Flavoprotein</keyword>
<dbReference type="InterPro" id="IPR010110">
    <property type="entry name" value="Shikimate_DH_AroM-type"/>
</dbReference>
<dbReference type="Gene3D" id="3.40.50.1970">
    <property type="match status" value="1"/>
</dbReference>
<evidence type="ECO:0000259" key="28">
    <source>
        <dbReference type="SMART" id="SM01228"/>
    </source>
</evidence>
<comment type="function">
    <text evidence="25 27">The AROM polypeptide catalyzes 5 consecutive enzymatic reactions in prechorismate polyaromatic amino acid biosynthesis.</text>
</comment>
<feature type="active site" description="Proton acceptor; for 3-dehydroquinate dehydratase activity" evidence="27">
    <location>
        <position position="1834"/>
    </location>
</feature>
<dbReference type="NCBIfam" id="TIGR01093">
    <property type="entry name" value="aroD"/>
    <property type="match status" value="1"/>
</dbReference>
<comment type="similarity">
    <text evidence="27">In the C-terminal section; belongs to the shikimate dehydrogenase family.</text>
</comment>
<feature type="binding site" evidence="27">
    <location>
        <begin position="858"/>
        <end position="861"/>
    </location>
    <ligand>
        <name>7-phospho-2-dehydro-3-deoxy-D-arabino-heptonate</name>
        <dbReference type="ChEBI" id="CHEBI:58394"/>
    </ligand>
</feature>
<feature type="binding site" evidence="27">
    <location>
        <position position="794"/>
    </location>
    <ligand>
        <name>7-phospho-2-dehydro-3-deoxy-D-arabino-heptonate</name>
        <dbReference type="ChEBI" id="CHEBI:58394"/>
    </ligand>
</feature>
<feature type="binding site" evidence="27">
    <location>
        <position position="826"/>
    </location>
    <ligand>
        <name>7-phospho-2-dehydro-3-deoxy-D-arabino-heptonate</name>
        <dbReference type="ChEBI" id="CHEBI:58394"/>
    </ligand>
</feature>
<evidence type="ECO:0000256" key="10">
    <source>
        <dbReference type="ARBA" id="ARBA00022679"/>
    </source>
</evidence>
<dbReference type="InterPro" id="IPR023000">
    <property type="entry name" value="Shikimate_kinase_CS"/>
</dbReference>
<feature type="binding site" evidence="27">
    <location>
        <begin position="778"/>
        <end position="780"/>
    </location>
    <ligand>
        <name>NAD(+)</name>
        <dbReference type="ChEBI" id="CHEBI:57540"/>
    </ligand>
</feature>
<keyword evidence="13 27" id="KW-0547">Nucleotide-binding</keyword>
<dbReference type="Gene3D" id="3.65.10.10">
    <property type="entry name" value="Enolpyruvate transferase domain"/>
    <property type="match status" value="2"/>
</dbReference>
<dbReference type="InterPro" id="IPR049312">
    <property type="entry name" value="GIDA_C_N"/>
</dbReference>
<feature type="binding site" evidence="27">
    <location>
        <position position="1017"/>
    </location>
    <ligand>
        <name>7-phospho-2-dehydro-3-deoxy-D-arabino-heptonate</name>
        <dbReference type="ChEBI" id="CHEBI:58394"/>
    </ligand>
</feature>
<dbReference type="Pfam" id="PF01761">
    <property type="entry name" value="DHQ_synthase"/>
    <property type="match status" value="1"/>
</dbReference>
<dbReference type="FunFam" id="3.40.50.300:FF:001256">
    <property type="entry name" value="Pentafunctional AROM polypeptide"/>
    <property type="match status" value="1"/>
</dbReference>
<evidence type="ECO:0000256" key="11">
    <source>
        <dbReference type="ARBA" id="ARBA00022694"/>
    </source>
</evidence>
<dbReference type="EC" id="4.2.1.10" evidence="27"/>
<sequence length="2232" mass="242516">MSALLRPRSFHWRPSLRHRRFATVTDRHRAFDVVVIGGGHAGAEACAAAARAGARTALVTPKLDNLGTCSCNPSFGGIGKGTIIREIDALDGLAGRIIDKAGVQFHLLNRRKGPAVWGPRAQIDRDLYKKYMRSELESYPNLSLVLESVSDIILAENESSSAGSKGTIAGVRLENGEILETGRVVITTGTFLGGEIHIGLEAYPAGRIGEAATTGLSKSLREAGFQLGRLKTGTPPRLDKSTINFDILQRQLGDDPPAPFSYLNNQVAVQDQLTCSITFTNEATHKIVRENLDKSIHIRETVKGPRYCPSLESKVIRFADKERHIVWLEPEGFDNPIIYPNGLSMTIPAEAQEQVLRSIQGLEQVKMLQPGYGVEYDYVDPRGLKSTLETKAIGGLYLAGQINGTTGYEEAAGQGVIAGMNAGRAALGLPGASLSRSDGYIGIMIDDLITKGVTEPYRMFTSRSEFRMAARADNADLRLTEKGREWGVVSDHRWSAFSDEKQQILDLTKSLGAVSLSPDEWMKAGFQLKKSSQRRTGIDMLRLSNTAERIQLDQLSSIVPEVMNYSPRIRDRVVIEAAYAPYIKMQAAERGRFVNDENIRLPLDLNYDSIPGLALSEKEVLRRTRPETLAQARRAEGITPSGCIRLLAYIRRQGGGIAFQRPTMAEATKAPPQTISILGEPNIVVDHALWPNYIVQDLTQNLASSTYVLITDTNLFDTYVPSFQKRFESSKANKSARLLTYAIPPGEASKSRETKAEIEDWLLSHQCTRDTVIIAVGGGVIGDMIGYVAATFMRGVRFVQVPTTLLAMVDSSIGGKTAIDTPMGKNLVGAFWQPRRIFIDLAFLETLPVREFINGMAEVVKTAAIWDEKEFTVLEESAATILSSVRSKGQNRLEPIKDMLKRIVTGSARVKAEVVSSDEREGGLRNLLNFGHSIGHAIEALLTPQLLHGEAVAIGMVKEAELARFLGVLRPEAVARLEKCIASYGLPTSVKDKRVVNLTAGKKCPVDVLLKKMAVDKKNDGSQKKIVLLSAIGKTHEAKASSVDDKSIRIVLSDSVEVTPGIPSDLRLTITPPGSKSISNRALILAALGSGSCRIRNLLHSDDTEFMLSAISTLGGTSYSWEEGGQLLVVEGNSGKLKASDEPLYIGNAGTASRFLTTVAALCAPTSTATTTILTGNARMKLRPIGPLVDALRSNGVAIDYIEKEKSLPLRINASNGLEGGEIELAATVSSQYVSSILMAAPYAKKAVTLRLVGGKPISQPYIDMTIAMMKSFGIEVTPSTTEADTYHIPQGVYKNPAEYTVESDASSATYPLAVAAITGTTCTIPNIGSKSLQGDAQFAVKILEPMGCEVHQDDYTTTVTGPKSGNLKAIPSVDMTTMTDAFLTATALAAVATGTTEIVGIANQRVKECNRILAMKDQLAKFGVVCTELEDGIQITGKSRENLITPTESIHCYDDHRVAMSFSVLSLAAPGPVLVTERECVGKTWPGWWDVLAQSFQASLEGVDTESSREVKPKNATSLQRSIFVVGMRGAGKTTAGKWVAKTLGWKFLDLDNELERRAGITIPEMVGGPRGWEGFREDELALLRDVIEAHPNGYVFSCGGGIVETPAAREVLKSYGANGGLVLLVQRDTDQVVDYLTQDKTRPAYTNEIREVYERRRPWYRECSNFLYYSPHSQDSPSVGETEIPDDFTRFVSLISGKSKTLETVSKKRQSFFVSLTLPDLKSAVDILPRVTADCDAVELRVDLLQDQQPQAVMKQVSLLRHVTGKPIIFTVRSESQGGKFPDDNNDLRRALYRLALRMGVEYIDLEVTLSDEIIQEVRDSRGHTVIITSHHDPAGTLSWKNASWVSAYNRALQYGDVIKLVGTARSVEDNFDLIRFKSRMLAAQPTPIIALNMGSAGKLSRVLNGFLTPVSHPALPFKAAPGQLSAAEIRQGLALLGEIEPQNFYLFGKPISKSRSPALHNTLFSQVGLPHEYQRLETDKVEDVLEVLRSSDFGGASVTIPLKQDIMPHLDELTDAVKIIGAVNTIVPATDKSADGRKRLTGDNTDWQGMVYVLRKAGVKTQSSSASAAVIGAGGTSRAAIYALHSLGFQPIYLVGRDAKKVESLASSFPAEYGVQPVASAADAEKLASKPVVSISTVPADKPLDSGVEETLAAIFKSTTAAQGESRVLLEMAYHPPRTPVIQIAESAGNWTTISGLEVLAAQGWYQFETWTGIKPLFSDAYDAVVGKE</sequence>
<keyword evidence="21 27" id="KW-0456">Lyase</keyword>
<feature type="active site" description="For EPSP synthase activity" evidence="27">
    <location>
        <position position="1481"/>
    </location>
</feature>
<keyword evidence="12 27" id="KW-0479">Metal-binding</keyword>
<comment type="pathway">
    <text evidence="3 27">Metabolic intermediate biosynthesis; chorismate biosynthesis; chorismate from D-erythrose 4-phosphate and phosphoenolpyruvate: step 6/7.</text>
</comment>
<comment type="subcellular location">
    <subcellularLocation>
        <location evidence="2 27">Cytoplasm</location>
    </subcellularLocation>
</comment>
<dbReference type="GO" id="GO:0005524">
    <property type="term" value="F:ATP binding"/>
    <property type="evidence" value="ECO:0007669"/>
    <property type="project" value="UniProtKB-UniRule"/>
</dbReference>
<feature type="binding site" evidence="27">
    <location>
        <position position="911"/>
    </location>
    <ligand>
        <name>7-phospho-2-dehydro-3-deoxy-D-arabino-heptonate</name>
        <dbReference type="ChEBI" id="CHEBI:58394"/>
    </ligand>
</feature>
<evidence type="ECO:0000256" key="19">
    <source>
        <dbReference type="ARBA" id="ARBA00023002"/>
    </source>
</evidence>
<evidence type="ECO:0000256" key="20">
    <source>
        <dbReference type="ARBA" id="ARBA00023141"/>
    </source>
</evidence>
<dbReference type="GO" id="GO:0004764">
    <property type="term" value="F:shikimate 3-dehydrogenase (NADP+) activity"/>
    <property type="evidence" value="ECO:0007669"/>
    <property type="project" value="UniProtKB-UniRule"/>
</dbReference>
<dbReference type="InterPro" id="IPR044920">
    <property type="entry name" value="MnmG_C_subdom_sf"/>
</dbReference>
<dbReference type="NCBIfam" id="TIGR01357">
    <property type="entry name" value="aroB"/>
    <property type="match status" value="1"/>
</dbReference>
<dbReference type="FunFam" id="3.20.20.70:FF:000135">
    <property type="entry name" value="Pentafunctional AROM polypeptide"/>
    <property type="match status" value="1"/>
</dbReference>
<dbReference type="UniPathway" id="UPA00053">
    <property type="reaction ID" value="UER00085"/>
</dbReference>
<comment type="cofactor">
    <cofactor evidence="27">
        <name>Zn(2+)</name>
        <dbReference type="ChEBI" id="CHEBI:29105"/>
    </cofactor>
    <text evidence="27">Binds 2 Zn(2+) ions per subunit.</text>
</comment>
<evidence type="ECO:0000256" key="23">
    <source>
        <dbReference type="ARBA" id="ARBA00044633"/>
    </source>
</evidence>
<dbReference type="GO" id="GO:0009423">
    <property type="term" value="P:chorismate biosynthetic process"/>
    <property type="evidence" value="ECO:0007669"/>
    <property type="project" value="UniProtKB-UniRule"/>
</dbReference>
<dbReference type="Gene3D" id="3.40.50.10860">
    <property type="entry name" value="Leucine Dehydrogenase, chain A, domain 1"/>
    <property type="match status" value="1"/>
</dbReference>
<organism evidence="29 30">
    <name type="scientific">Trichoderma harzianum</name>
    <name type="common">Hypocrea lixii</name>
    <dbReference type="NCBI Taxonomy" id="5544"/>
    <lineage>
        <taxon>Eukaryota</taxon>
        <taxon>Fungi</taxon>
        <taxon>Dikarya</taxon>
        <taxon>Ascomycota</taxon>
        <taxon>Pezizomycotina</taxon>
        <taxon>Sordariomycetes</taxon>
        <taxon>Hypocreomycetidae</taxon>
        <taxon>Hypocreales</taxon>
        <taxon>Hypocreaceae</taxon>
        <taxon>Trichoderma</taxon>
    </lineage>
</organism>
<name>A0A0F9ZT58_TRIHA</name>
<dbReference type="CDD" id="cd01556">
    <property type="entry name" value="EPSP_synthase"/>
    <property type="match status" value="1"/>
</dbReference>
<keyword evidence="15" id="KW-0274">FAD</keyword>
<feature type="binding site" evidence="27">
    <location>
        <begin position="1528"/>
        <end position="1535"/>
    </location>
    <ligand>
        <name>ATP</name>
        <dbReference type="ChEBI" id="CHEBI:30616"/>
    </ligand>
</feature>
<feature type="binding site" evidence="27">
    <location>
        <position position="932"/>
    </location>
    <ligand>
        <name>Zn(2+)</name>
        <dbReference type="ChEBI" id="CHEBI:29105"/>
        <note>catalytic</note>
    </ligand>
</feature>
<dbReference type="Pfam" id="PF01487">
    <property type="entry name" value="DHquinase_I"/>
    <property type="match status" value="1"/>
</dbReference>
<feature type="binding site" evidence="27">
    <location>
        <position position="854"/>
    </location>
    <ligand>
        <name>NAD(+)</name>
        <dbReference type="ChEBI" id="CHEBI:57540"/>
    </ligand>
</feature>
<protein>
    <recommendedName>
        <fullName evidence="27">Pentafunctional AROM polypeptide</fullName>
    </recommendedName>
    <domain>
        <recommendedName>
            <fullName evidence="27">3-dehydroquinate synthase</fullName>
            <shortName evidence="27">DHQS</shortName>
            <ecNumber evidence="27">4.2.3.4</ecNumber>
        </recommendedName>
    </domain>
    <domain>
        <recommendedName>
            <fullName evidence="27">3-phosphoshikimate 1-carboxyvinyltransferase</fullName>
            <ecNumber evidence="27">2.5.1.19</ecNumber>
        </recommendedName>
        <alternativeName>
            <fullName evidence="27">5-enolpyruvylshikimate-3-phosphate synthase</fullName>
            <shortName evidence="27">EPSP synthase</shortName>
            <shortName evidence="27">EPSPS</shortName>
        </alternativeName>
    </domain>
    <domain>
        <recommendedName>
            <fullName evidence="27">Shikimate kinase</fullName>
            <shortName evidence="27">SK</shortName>
            <ecNumber evidence="27">2.7.1.71</ecNumber>
        </recommendedName>
    </domain>
    <domain>
        <recommendedName>
            <fullName evidence="27">3-dehydroquinate dehydratase</fullName>
            <shortName evidence="27">3-dehydroquinase</shortName>
            <ecNumber evidence="27">4.2.1.10</ecNumber>
        </recommendedName>
    </domain>
    <domain>
        <recommendedName>
            <fullName evidence="27">Shikimate dehydrogenase</fullName>
            <ecNumber evidence="27">1.1.1.25</ecNumber>
        </recommendedName>
    </domain>
</protein>
<comment type="pathway">
    <text evidence="27">Metabolic intermediate biosynthesis; chorismate biosynthesis; chorismate from D-erythrose 4-phosphate and phosphoenolpyruvate: step 2/7.</text>
</comment>
<dbReference type="InterPro" id="IPR000623">
    <property type="entry name" value="Shikimate_kinase/TSH1"/>
</dbReference>
<keyword evidence="14 27" id="KW-0418">Kinase</keyword>
<feature type="binding site" evidence="27">
    <location>
        <begin position="747"/>
        <end position="750"/>
    </location>
    <ligand>
        <name>NAD(+)</name>
        <dbReference type="ChEBI" id="CHEBI:57540"/>
    </ligand>
</feature>
<dbReference type="PROSITE" id="PS01280">
    <property type="entry name" value="GIDA_1"/>
    <property type="match status" value="1"/>
</dbReference>
<dbReference type="InterPro" id="IPR001986">
    <property type="entry name" value="Enolpyruvate_Tfrase_dom"/>
</dbReference>
<keyword evidence="11" id="KW-0819">tRNA processing</keyword>
<dbReference type="InterPro" id="IPR013785">
    <property type="entry name" value="Aldolase_TIM"/>
</dbReference>
<dbReference type="FunFam" id="3.65.10.10:FF:000007">
    <property type="entry name" value="Pentafunctional AROM polypeptide"/>
    <property type="match status" value="1"/>
</dbReference>
<dbReference type="Pfam" id="PF18317">
    <property type="entry name" value="SDH_C"/>
    <property type="match status" value="1"/>
</dbReference>
<dbReference type="InterPro" id="IPR001381">
    <property type="entry name" value="DHquinase_I"/>
</dbReference>
<feature type="binding site" evidence="27">
    <location>
        <position position="783"/>
    </location>
    <ligand>
        <name>NAD(+)</name>
        <dbReference type="ChEBI" id="CHEBI:57540"/>
    </ligand>
</feature>
<dbReference type="Pfam" id="PF00275">
    <property type="entry name" value="EPSP_synthase"/>
    <property type="match status" value="1"/>
</dbReference>
<feature type="binding site" evidence="27">
    <location>
        <begin position="712"/>
        <end position="714"/>
    </location>
    <ligand>
        <name>NAD(+)</name>
        <dbReference type="ChEBI" id="CHEBI:57540"/>
    </ligand>
</feature>
<dbReference type="Gene3D" id="1.10.150.570">
    <property type="entry name" value="GidA associated domain, C-terminal subdomain"/>
    <property type="match status" value="1"/>
</dbReference>
<evidence type="ECO:0000256" key="21">
    <source>
        <dbReference type="ARBA" id="ARBA00023239"/>
    </source>
</evidence>
<evidence type="ECO:0000256" key="25">
    <source>
        <dbReference type="ARBA" id="ARBA00054455"/>
    </source>
</evidence>
<comment type="catalytic activity">
    <reaction evidence="27">
        <text>7-phospho-2-dehydro-3-deoxy-D-arabino-heptonate = 3-dehydroquinate + phosphate</text>
        <dbReference type="Rhea" id="RHEA:21968"/>
        <dbReference type="ChEBI" id="CHEBI:32364"/>
        <dbReference type="ChEBI" id="CHEBI:43474"/>
        <dbReference type="ChEBI" id="CHEBI:58394"/>
        <dbReference type="EC" id="4.2.3.4"/>
    </reaction>
</comment>
<comment type="function">
    <text evidence="26">Component of the MSS1-MTO1 complex that catalyzes the 5-carboxymethylaminomethyluridine (cmnm(5)U) modification at the 34th wobble position (U34) of mitochondrial tRNAs.</text>
</comment>